<evidence type="ECO:0000313" key="2">
    <source>
        <dbReference type="Proteomes" id="UP001437256"/>
    </source>
</evidence>
<reference evidence="1 2" key="1">
    <citation type="submission" date="2024-05" db="EMBL/GenBank/DDBJ databases">
        <title>A draft genome resource for the thread blight pathogen Marasmius tenuissimus strain MS-2.</title>
        <authorList>
            <person name="Yulfo-Soto G.E."/>
            <person name="Baruah I.K."/>
            <person name="Amoako-Attah I."/>
            <person name="Bukari Y."/>
            <person name="Meinhardt L.W."/>
            <person name="Bailey B.A."/>
            <person name="Cohen S.P."/>
        </authorList>
    </citation>
    <scope>NUCLEOTIDE SEQUENCE [LARGE SCALE GENOMIC DNA]</scope>
    <source>
        <strain evidence="1 2">MS-2</strain>
    </source>
</reference>
<keyword evidence="2" id="KW-1185">Reference proteome</keyword>
<gene>
    <name evidence="1" type="ORF">AAF712_013786</name>
</gene>
<name>A0ABR2ZFC5_9AGAR</name>
<comment type="caution">
    <text evidence="1">The sequence shown here is derived from an EMBL/GenBank/DDBJ whole genome shotgun (WGS) entry which is preliminary data.</text>
</comment>
<dbReference type="EMBL" id="JBBXMP010000225">
    <property type="protein sequence ID" value="KAL0059478.1"/>
    <property type="molecule type" value="Genomic_DNA"/>
</dbReference>
<proteinExistence type="predicted"/>
<feature type="non-terminal residue" evidence="1">
    <location>
        <position position="133"/>
    </location>
</feature>
<evidence type="ECO:0000313" key="1">
    <source>
        <dbReference type="EMBL" id="KAL0059478.1"/>
    </source>
</evidence>
<dbReference type="Proteomes" id="UP001437256">
    <property type="component" value="Unassembled WGS sequence"/>
</dbReference>
<sequence>MPEPSSSSSTASDGSSELQVVLSGRDQNFNNGSGTFNVHNNTSVIQQARPIRCNIRGTDEEEEEYDQYNEYRRGDIRLLRKIHHEILSEWDWGTCRYVPLDCERTIWLGEIVCGDMKGTLVTVECFEGLNASE</sequence>
<protein>
    <submittedName>
        <fullName evidence="1">Uncharacterized protein</fullName>
    </submittedName>
</protein>
<organism evidence="1 2">
    <name type="scientific">Marasmius tenuissimus</name>
    <dbReference type="NCBI Taxonomy" id="585030"/>
    <lineage>
        <taxon>Eukaryota</taxon>
        <taxon>Fungi</taxon>
        <taxon>Dikarya</taxon>
        <taxon>Basidiomycota</taxon>
        <taxon>Agaricomycotina</taxon>
        <taxon>Agaricomycetes</taxon>
        <taxon>Agaricomycetidae</taxon>
        <taxon>Agaricales</taxon>
        <taxon>Marasmiineae</taxon>
        <taxon>Marasmiaceae</taxon>
        <taxon>Marasmius</taxon>
    </lineage>
</organism>
<accession>A0ABR2ZFC5</accession>